<feature type="region of interest" description="Disordered" evidence="1">
    <location>
        <begin position="33"/>
        <end position="53"/>
    </location>
</feature>
<evidence type="ECO:0000313" key="3">
    <source>
        <dbReference type="Proteomes" id="UP000521748"/>
    </source>
</evidence>
<organism evidence="2 3">
    <name type="scientific">Psychromicrobium silvestre</name>
    <dbReference type="NCBI Taxonomy" id="1645614"/>
    <lineage>
        <taxon>Bacteria</taxon>
        <taxon>Bacillati</taxon>
        <taxon>Actinomycetota</taxon>
        <taxon>Actinomycetes</taxon>
        <taxon>Micrococcales</taxon>
        <taxon>Micrococcaceae</taxon>
        <taxon>Psychromicrobium</taxon>
    </lineage>
</organism>
<dbReference type="AlphaFoldDB" id="A0A7Y9LRW9"/>
<dbReference type="EMBL" id="JACBYQ010000001">
    <property type="protein sequence ID" value="NYE94478.1"/>
    <property type="molecule type" value="Genomic_DNA"/>
</dbReference>
<proteinExistence type="predicted"/>
<feature type="compositionally biased region" description="Low complexity" evidence="1">
    <location>
        <begin position="38"/>
        <end position="53"/>
    </location>
</feature>
<sequence length="156" mass="15716">MGTTMMKKSRAGQLAAGVLVVATGFLLAGCTPGSDQPSGSGSPSGTSSSAASIPSTAIAGQDGVAGAIGDLSEKSCVYADGAWNFTGTLKNSQQEAQLYSVQVLVSNTKTTSVVASQVLSEKLDAGKSAKLDKKAIIKTKDNNGLSCTVSVIRKKV</sequence>
<name>A0A7Y9LRW9_9MICC</name>
<evidence type="ECO:0000256" key="1">
    <source>
        <dbReference type="SAM" id="MobiDB-lite"/>
    </source>
</evidence>
<evidence type="ECO:0000313" key="2">
    <source>
        <dbReference type="EMBL" id="NYE94478.1"/>
    </source>
</evidence>
<gene>
    <name evidence="2" type="ORF">FHU41_000699</name>
</gene>
<keyword evidence="3" id="KW-1185">Reference proteome</keyword>
<accession>A0A7Y9LRW9</accession>
<dbReference type="RefSeq" id="WP_179388238.1">
    <property type="nucleotide sequence ID" value="NZ_JACBYQ010000001.1"/>
</dbReference>
<dbReference type="Proteomes" id="UP000521748">
    <property type="component" value="Unassembled WGS sequence"/>
</dbReference>
<protein>
    <submittedName>
        <fullName evidence="2">Uncharacterized protein</fullName>
    </submittedName>
</protein>
<dbReference type="PROSITE" id="PS51257">
    <property type="entry name" value="PROKAR_LIPOPROTEIN"/>
    <property type="match status" value="1"/>
</dbReference>
<comment type="caution">
    <text evidence="2">The sequence shown here is derived from an EMBL/GenBank/DDBJ whole genome shotgun (WGS) entry which is preliminary data.</text>
</comment>
<reference evidence="2 3" key="1">
    <citation type="submission" date="2020-07" db="EMBL/GenBank/DDBJ databases">
        <title>Sequencing the genomes of 1000 actinobacteria strains.</title>
        <authorList>
            <person name="Klenk H.-P."/>
        </authorList>
    </citation>
    <scope>NUCLEOTIDE SEQUENCE [LARGE SCALE GENOMIC DNA]</scope>
    <source>
        <strain evidence="2 3">DSM 102047</strain>
    </source>
</reference>